<dbReference type="KEGG" id="epa:110252363"/>
<accession>A0A913Y520</accession>
<evidence type="ECO:0000313" key="2">
    <source>
        <dbReference type="EnsemblMetazoa" id="XP_020914835.1"/>
    </source>
</evidence>
<evidence type="ECO:0000256" key="1">
    <source>
        <dbReference type="SAM" id="SignalP"/>
    </source>
</evidence>
<sequence>MNSLVFAVLLLVVVATVQVHGSKVACKVEGSQAKYLSDKTAKSDDFEYTTTVSQDNLSRCKETCYNYCKWEGPRGLGDPWPGCKAFSSYVKPGGTCYCYGWKDVPEWYDDSEYDGGYCEN</sequence>
<feature type="chain" id="PRO_5037711237" evidence="1">
    <location>
        <begin position="22"/>
        <end position="120"/>
    </location>
</feature>
<keyword evidence="3" id="KW-1185">Reference proteome</keyword>
<feature type="signal peptide" evidence="1">
    <location>
        <begin position="1"/>
        <end position="21"/>
    </location>
</feature>
<dbReference type="OrthoDB" id="6003234at2759"/>
<reference evidence="2" key="1">
    <citation type="submission" date="2022-11" db="UniProtKB">
        <authorList>
            <consortium name="EnsemblMetazoa"/>
        </authorList>
    </citation>
    <scope>IDENTIFICATION</scope>
</reference>
<dbReference type="Proteomes" id="UP000887567">
    <property type="component" value="Unplaced"/>
</dbReference>
<dbReference type="RefSeq" id="XP_020914835.1">
    <property type="nucleotide sequence ID" value="XM_021059176.2"/>
</dbReference>
<dbReference type="GeneID" id="110252363"/>
<dbReference type="EnsemblMetazoa" id="XM_021059176.2">
    <property type="protein sequence ID" value="XP_020914835.1"/>
    <property type="gene ID" value="LOC110252363"/>
</dbReference>
<protein>
    <submittedName>
        <fullName evidence="2">Uncharacterized protein</fullName>
    </submittedName>
</protein>
<evidence type="ECO:0000313" key="3">
    <source>
        <dbReference type="Proteomes" id="UP000887567"/>
    </source>
</evidence>
<proteinExistence type="predicted"/>
<dbReference type="AlphaFoldDB" id="A0A913Y520"/>
<keyword evidence="1" id="KW-0732">Signal</keyword>
<organism evidence="2 3">
    <name type="scientific">Exaiptasia diaphana</name>
    <name type="common">Tropical sea anemone</name>
    <name type="synonym">Aiptasia pulchella</name>
    <dbReference type="NCBI Taxonomy" id="2652724"/>
    <lineage>
        <taxon>Eukaryota</taxon>
        <taxon>Metazoa</taxon>
        <taxon>Cnidaria</taxon>
        <taxon>Anthozoa</taxon>
        <taxon>Hexacorallia</taxon>
        <taxon>Actiniaria</taxon>
        <taxon>Aiptasiidae</taxon>
        <taxon>Exaiptasia</taxon>
    </lineage>
</organism>
<name>A0A913Y520_EXADI</name>